<keyword evidence="4" id="KW-1185">Reference proteome</keyword>
<dbReference type="GO" id="GO:0031625">
    <property type="term" value="F:ubiquitin protein ligase binding"/>
    <property type="evidence" value="ECO:0007669"/>
    <property type="project" value="InterPro"/>
</dbReference>
<evidence type="ECO:0000259" key="2">
    <source>
        <dbReference type="Pfam" id="PF00888"/>
    </source>
</evidence>
<dbReference type="Pfam" id="PF00888">
    <property type="entry name" value="Cullin"/>
    <property type="match status" value="1"/>
</dbReference>
<sequence length="215" mass="25417">MSNSRQKIIYFEEGWNFVQKGIKKLQNNLEGLPGPSLTSVDHTLLYTTVFNMCTNKPPHDYSQELYIKYKETFEDYIKTTVLPSLKEKKDKVLLRELLKRWSNLKTMTYWISKYFSYLDRFHLPRRSLPSLEETSFLSFYHLAYDEMNRQVMDAIVSMMNRKSAGETVEETLINEILNLYSEIGERTRKNEPKQFAETLMMKANATSFMSRLQIG</sequence>
<dbReference type="PANTHER" id="PTHR11932">
    <property type="entry name" value="CULLIN"/>
    <property type="match status" value="1"/>
</dbReference>
<dbReference type="Proteomes" id="UP001058974">
    <property type="component" value="Chromosome 4"/>
</dbReference>
<dbReference type="EMBL" id="JAMSHJ010000004">
    <property type="protein sequence ID" value="KAI5415833.1"/>
    <property type="molecule type" value="Genomic_DNA"/>
</dbReference>
<protein>
    <recommendedName>
        <fullName evidence="2">Cullin N-terminal domain-containing protein</fullName>
    </recommendedName>
</protein>
<dbReference type="InterPro" id="IPR016159">
    <property type="entry name" value="Cullin_repeat-like_dom_sf"/>
</dbReference>
<dbReference type="EMBL" id="JAMSHJ010000004">
    <property type="protein sequence ID" value="KAI5415832.1"/>
    <property type="molecule type" value="Genomic_DNA"/>
</dbReference>
<dbReference type="Gramene" id="Psat04G0103200-T2">
    <property type="protein sequence ID" value="KAI5415833.1"/>
    <property type="gene ID" value="KIW84_041032"/>
</dbReference>
<evidence type="ECO:0000313" key="4">
    <source>
        <dbReference type="Proteomes" id="UP001058974"/>
    </source>
</evidence>
<dbReference type="InterPro" id="IPR045093">
    <property type="entry name" value="Cullin"/>
</dbReference>
<dbReference type="SUPFAM" id="SSF74788">
    <property type="entry name" value="Cullin repeat-like"/>
    <property type="match status" value="1"/>
</dbReference>
<dbReference type="AlphaFoldDB" id="A0A9D4X8P6"/>
<dbReference type="Gramene" id="Psat04G0103200-T1">
    <property type="protein sequence ID" value="KAI5415832.1"/>
    <property type="gene ID" value="KIW84_041032"/>
</dbReference>
<evidence type="ECO:0000256" key="1">
    <source>
        <dbReference type="ARBA" id="ARBA00006019"/>
    </source>
</evidence>
<comment type="caution">
    <text evidence="3">The sequence shown here is derived from an EMBL/GenBank/DDBJ whole genome shotgun (WGS) entry which is preliminary data.</text>
</comment>
<dbReference type="GO" id="GO:0006511">
    <property type="term" value="P:ubiquitin-dependent protein catabolic process"/>
    <property type="evidence" value="ECO:0007669"/>
    <property type="project" value="InterPro"/>
</dbReference>
<name>A0A9D4X8P6_PEA</name>
<evidence type="ECO:0000313" key="3">
    <source>
        <dbReference type="EMBL" id="KAI5415833.1"/>
    </source>
</evidence>
<proteinExistence type="inferred from homology"/>
<feature type="domain" description="Cullin N-terminal" evidence="2">
    <location>
        <begin position="15"/>
        <end position="193"/>
    </location>
</feature>
<gene>
    <name evidence="3" type="ORF">KIW84_041032</name>
</gene>
<comment type="similarity">
    <text evidence="1">Belongs to the cullin family.</text>
</comment>
<accession>A0A9D4X8P6</accession>
<dbReference type="InterPro" id="IPR001373">
    <property type="entry name" value="Cullin_N"/>
</dbReference>
<organism evidence="3 4">
    <name type="scientific">Pisum sativum</name>
    <name type="common">Garden pea</name>
    <name type="synonym">Lathyrus oleraceus</name>
    <dbReference type="NCBI Taxonomy" id="3888"/>
    <lineage>
        <taxon>Eukaryota</taxon>
        <taxon>Viridiplantae</taxon>
        <taxon>Streptophyta</taxon>
        <taxon>Embryophyta</taxon>
        <taxon>Tracheophyta</taxon>
        <taxon>Spermatophyta</taxon>
        <taxon>Magnoliopsida</taxon>
        <taxon>eudicotyledons</taxon>
        <taxon>Gunneridae</taxon>
        <taxon>Pentapetalae</taxon>
        <taxon>rosids</taxon>
        <taxon>fabids</taxon>
        <taxon>Fabales</taxon>
        <taxon>Fabaceae</taxon>
        <taxon>Papilionoideae</taxon>
        <taxon>50 kb inversion clade</taxon>
        <taxon>NPAAA clade</taxon>
        <taxon>Hologalegina</taxon>
        <taxon>IRL clade</taxon>
        <taxon>Fabeae</taxon>
        <taxon>Lathyrus</taxon>
    </lineage>
</organism>
<dbReference type="Gene3D" id="1.20.1310.10">
    <property type="entry name" value="Cullin Repeats"/>
    <property type="match status" value="1"/>
</dbReference>
<reference evidence="3 4" key="1">
    <citation type="journal article" date="2022" name="Nat. Genet.">
        <title>Improved pea reference genome and pan-genome highlight genomic features and evolutionary characteristics.</title>
        <authorList>
            <person name="Yang T."/>
            <person name="Liu R."/>
            <person name="Luo Y."/>
            <person name="Hu S."/>
            <person name="Wang D."/>
            <person name="Wang C."/>
            <person name="Pandey M.K."/>
            <person name="Ge S."/>
            <person name="Xu Q."/>
            <person name="Li N."/>
            <person name="Li G."/>
            <person name="Huang Y."/>
            <person name="Saxena R.K."/>
            <person name="Ji Y."/>
            <person name="Li M."/>
            <person name="Yan X."/>
            <person name="He Y."/>
            <person name="Liu Y."/>
            <person name="Wang X."/>
            <person name="Xiang C."/>
            <person name="Varshney R.K."/>
            <person name="Ding H."/>
            <person name="Gao S."/>
            <person name="Zong X."/>
        </authorList>
    </citation>
    <scope>NUCLEOTIDE SEQUENCE [LARGE SCALE GENOMIC DNA]</scope>
    <source>
        <strain evidence="3 4">cv. Zhongwan 6</strain>
    </source>
</reference>